<dbReference type="Proteomes" id="UP001060085">
    <property type="component" value="Linkage Group LG06"/>
</dbReference>
<reference evidence="2" key="1">
    <citation type="journal article" date="2023" name="Nat. Plants">
        <title>Single-cell RNA sequencing provides a high-resolution roadmap for understanding the multicellular compartmentation of specialized metabolism.</title>
        <authorList>
            <person name="Sun S."/>
            <person name="Shen X."/>
            <person name="Li Y."/>
            <person name="Li Y."/>
            <person name="Wang S."/>
            <person name="Li R."/>
            <person name="Zhang H."/>
            <person name="Shen G."/>
            <person name="Guo B."/>
            <person name="Wei J."/>
            <person name="Xu J."/>
            <person name="St-Pierre B."/>
            <person name="Chen S."/>
            <person name="Sun C."/>
        </authorList>
    </citation>
    <scope>NUCLEOTIDE SEQUENCE [LARGE SCALE GENOMIC DNA]</scope>
</reference>
<evidence type="ECO:0000313" key="2">
    <source>
        <dbReference type="Proteomes" id="UP001060085"/>
    </source>
</evidence>
<gene>
    <name evidence="1" type="ORF">M9H77_27065</name>
</gene>
<name>A0ACC0ABF6_CATRO</name>
<sequence>MGTAAAPANHIGGGLNLNLSSNFMFRSDNNNMMGYSDMMEKRQLFLRSYQFSRKKSMGERIKGSFFRVKRVICIRLRSAKKIRKAVWLRIRYGLFYNTRRRKFFLRLHSNNNDNNHHRSSSVFSWPSSSSSSCFW</sequence>
<accession>A0ACC0ABF6</accession>
<dbReference type="EMBL" id="CM044706">
    <property type="protein sequence ID" value="KAI5658272.1"/>
    <property type="molecule type" value="Genomic_DNA"/>
</dbReference>
<evidence type="ECO:0000313" key="1">
    <source>
        <dbReference type="EMBL" id="KAI5658272.1"/>
    </source>
</evidence>
<protein>
    <submittedName>
        <fullName evidence="1">Uncharacterized protein</fullName>
    </submittedName>
</protein>
<organism evidence="1 2">
    <name type="scientific">Catharanthus roseus</name>
    <name type="common">Madagascar periwinkle</name>
    <name type="synonym">Vinca rosea</name>
    <dbReference type="NCBI Taxonomy" id="4058"/>
    <lineage>
        <taxon>Eukaryota</taxon>
        <taxon>Viridiplantae</taxon>
        <taxon>Streptophyta</taxon>
        <taxon>Embryophyta</taxon>
        <taxon>Tracheophyta</taxon>
        <taxon>Spermatophyta</taxon>
        <taxon>Magnoliopsida</taxon>
        <taxon>eudicotyledons</taxon>
        <taxon>Gunneridae</taxon>
        <taxon>Pentapetalae</taxon>
        <taxon>asterids</taxon>
        <taxon>lamiids</taxon>
        <taxon>Gentianales</taxon>
        <taxon>Apocynaceae</taxon>
        <taxon>Rauvolfioideae</taxon>
        <taxon>Vinceae</taxon>
        <taxon>Catharanthinae</taxon>
        <taxon>Catharanthus</taxon>
    </lineage>
</organism>
<proteinExistence type="predicted"/>
<comment type="caution">
    <text evidence="1">The sequence shown here is derived from an EMBL/GenBank/DDBJ whole genome shotgun (WGS) entry which is preliminary data.</text>
</comment>
<keyword evidence="2" id="KW-1185">Reference proteome</keyword>